<proteinExistence type="predicted"/>
<keyword evidence="4" id="KW-1185">Reference proteome</keyword>
<name>A0AAN0RIQ6_9RHOB</name>
<accession>A0AAN0RIQ6</accession>
<dbReference type="EMBL" id="CP003984">
    <property type="protein sequence ID" value="AII86943.1"/>
    <property type="molecule type" value="Genomic_DNA"/>
</dbReference>
<sequence length="272" mass="30977">MTDFFAQSLQAFQERMRTPWIGSILIAFLLWNWQPLLFLVASDTALVTRFTYFESHTGWCSLFVGPVIAGFLFAAAKPWISLVMDWLGAQAIHQSRLHADRLAEDRSSKRLDFRAELLQKKAEIENEIVDHAIERKTKIEEAQLNEDEKEQVQQDLDALQSTREEEDVDPIDEDLLRTAIFHQLSYMDKAILGALAQLDDGIGIVTLFKDDPAYSSLQIIDPQSRDAICNLAFNPKSDLASLEQHKLVTIRHPNVYKITDFGRKVASLSEAE</sequence>
<dbReference type="Proteomes" id="UP000028680">
    <property type="component" value="Chromosome"/>
</dbReference>
<evidence type="ECO:0000313" key="3">
    <source>
        <dbReference type="EMBL" id="AII86943.1"/>
    </source>
</evidence>
<gene>
    <name evidence="3" type="ORF">RCA23_c14000</name>
</gene>
<protein>
    <submittedName>
        <fullName evidence="3">Uncharacterized protein</fullName>
    </submittedName>
</protein>
<dbReference type="RefSeq" id="WP_044049730.1">
    <property type="nucleotide sequence ID" value="NZ_CP003984.1"/>
</dbReference>
<feature type="transmembrane region" description="Helical" evidence="2">
    <location>
        <begin position="20"/>
        <end position="41"/>
    </location>
</feature>
<organism evidence="3 4">
    <name type="scientific">Planktomarina temperata RCA23</name>
    <dbReference type="NCBI Taxonomy" id="666509"/>
    <lineage>
        <taxon>Bacteria</taxon>
        <taxon>Pseudomonadati</taxon>
        <taxon>Pseudomonadota</taxon>
        <taxon>Alphaproteobacteria</taxon>
        <taxon>Rhodobacterales</taxon>
        <taxon>Paracoccaceae</taxon>
        <taxon>Planktomarina</taxon>
    </lineage>
</organism>
<keyword evidence="2" id="KW-0472">Membrane</keyword>
<keyword evidence="2" id="KW-1133">Transmembrane helix</keyword>
<keyword evidence="2" id="KW-0812">Transmembrane</keyword>
<dbReference type="KEGG" id="ptp:RCA23_c14000"/>
<evidence type="ECO:0000256" key="2">
    <source>
        <dbReference type="SAM" id="Phobius"/>
    </source>
</evidence>
<evidence type="ECO:0000256" key="1">
    <source>
        <dbReference type="SAM" id="Coils"/>
    </source>
</evidence>
<keyword evidence="1" id="KW-0175">Coiled coil</keyword>
<reference evidence="3 4" key="1">
    <citation type="journal article" date="2014" name="ISME J.">
        <title>Adaptation of an abundant Roseobacter RCA organism to pelagic systems revealed by genomic and transcriptomic analyses.</title>
        <authorList>
            <person name="Voget S."/>
            <person name="Wemheuer B."/>
            <person name="Brinkhoff T."/>
            <person name="Vollmers J."/>
            <person name="Dietrich S."/>
            <person name="Giebel H.A."/>
            <person name="Beardsley C."/>
            <person name="Sardemann C."/>
            <person name="Bakenhus I."/>
            <person name="Billerbeck S."/>
            <person name="Daniel R."/>
            <person name="Simon M."/>
        </authorList>
    </citation>
    <scope>NUCLEOTIDE SEQUENCE [LARGE SCALE GENOMIC DNA]</scope>
    <source>
        <strain evidence="3 4">RCA23</strain>
    </source>
</reference>
<feature type="coiled-coil region" evidence="1">
    <location>
        <begin position="114"/>
        <end position="169"/>
    </location>
</feature>
<dbReference type="AlphaFoldDB" id="A0AAN0RIQ6"/>
<feature type="transmembrane region" description="Helical" evidence="2">
    <location>
        <begin position="56"/>
        <end position="76"/>
    </location>
</feature>
<evidence type="ECO:0000313" key="4">
    <source>
        <dbReference type="Proteomes" id="UP000028680"/>
    </source>
</evidence>